<dbReference type="PANTHER" id="PTHR47197:SF3">
    <property type="entry name" value="DIHYDRO-HEME D1 DEHYDROGENASE"/>
    <property type="match status" value="1"/>
</dbReference>
<accession>A0A5J4L1Q3</accession>
<sequence>MKKRVWFFIAVAVIAAVAVLTVSNRKVVEAAKKTTFKGIAYIAGHGGHLAVIDLSKMESPTDIEKGRIVITEAGSEMEGVIAGMEFEKVKKSGGTHGSALVGGGKKLVVGLLNGNVVTYDLKTGEKSKPMSVGKKFCDAVVGPDGNIYLEDMADGHVYVWDPKGLKVVDKFPIGKAVCGIAWTKGLDKAYVSDMPQGIVYVIDWKTKKTIKEIKDPEMTFIHQIKMAPDMRHLWISAPNEFDPGLKPGTHKS</sequence>
<dbReference type="PANTHER" id="PTHR47197">
    <property type="entry name" value="PROTEIN NIRF"/>
    <property type="match status" value="1"/>
</dbReference>
<name>A0A5J4L1Q3_9ZZZZ</name>
<dbReference type="Gene3D" id="2.130.10.10">
    <property type="entry name" value="YVTN repeat-like/Quinoprotein amine dehydrogenase"/>
    <property type="match status" value="1"/>
</dbReference>
<evidence type="ECO:0000259" key="1">
    <source>
        <dbReference type="Pfam" id="PF08450"/>
    </source>
</evidence>
<feature type="domain" description="SMP-30/Gluconolactonase/LRE-like region" evidence="1">
    <location>
        <begin position="61"/>
        <end position="211"/>
    </location>
</feature>
<proteinExistence type="predicted"/>
<dbReference type="EMBL" id="BLAB01000001">
    <property type="protein sequence ID" value="GER92760.1"/>
    <property type="molecule type" value="Genomic_DNA"/>
</dbReference>
<dbReference type="InterPro" id="IPR051200">
    <property type="entry name" value="Host-pathogen_enzymatic-act"/>
</dbReference>
<dbReference type="SUPFAM" id="SSF50974">
    <property type="entry name" value="Nitrous oxide reductase, N-terminal domain"/>
    <property type="match status" value="1"/>
</dbReference>
<dbReference type="Pfam" id="PF08450">
    <property type="entry name" value="SGL"/>
    <property type="match status" value="1"/>
</dbReference>
<evidence type="ECO:0000313" key="2">
    <source>
        <dbReference type="EMBL" id="GER92760.1"/>
    </source>
</evidence>
<dbReference type="InterPro" id="IPR013658">
    <property type="entry name" value="SGL"/>
</dbReference>
<gene>
    <name evidence="2" type="ORF">A45J_0485</name>
</gene>
<organism evidence="2">
    <name type="scientific">hot springs metagenome</name>
    <dbReference type="NCBI Taxonomy" id="433727"/>
    <lineage>
        <taxon>unclassified sequences</taxon>
        <taxon>metagenomes</taxon>
        <taxon>ecological metagenomes</taxon>
    </lineage>
</organism>
<comment type="caution">
    <text evidence="2">The sequence shown here is derived from an EMBL/GenBank/DDBJ whole genome shotgun (WGS) entry which is preliminary data.</text>
</comment>
<protein>
    <recommendedName>
        <fullName evidence="1">SMP-30/Gluconolactonase/LRE-like region domain-containing protein</fullName>
    </recommendedName>
</protein>
<dbReference type="InterPro" id="IPR015943">
    <property type="entry name" value="WD40/YVTN_repeat-like_dom_sf"/>
</dbReference>
<reference evidence="2" key="1">
    <citation type="submission" date="2019-10" db="EMBL/GenBank/DDBJ databases">
        <title>Metagenomic sequencing of thiosulfate-disproportionating enrichment culture.</title>
        <authorList>
            <person name="Umezawa K."/>
            <person name="Kojima H."/>
            <person name="Fukui M."/>
        </authorList>
    </citation>
    <scope>NUCLEOTIDE SEQUENCE</scope>
    <source>
        <strain evidence="2">45J</strain>
    </source>
</reference>
<dbReference type="InterPro" id="IPR011045">
    <property type="entry name" value="N2O_reductase_N"/>
</dbReference>
<dbReference type="AlphaFoldDB" id="A0A5J4L1Q3"/>